<dbReference type="Pfam" id="PF18955">
    <property type="entry name" value="DUF5698"/>
    <property type="match status" value="1"/>
</dbReference>
<evidence type="ECO:0000313" key="3">
    <source>
        <dbReference type="EMBL" id="GAI89594.1"/>
    </source>
</evidence>
<dbReference type="InterPro" id="IPR044035">
    <property type="entry name" value="DUF5698"/>
</dbReference>
<dbReference type="EMBL" id="BARW01022887">
    <property type="protein sequence ID" value="GAI89594.1"/>
    <property type="molecule type" value="Genomic_DNA"/>
</dbReference>
<comment type="caution">
    <text evidence="3">The sequence shown here is derived from an EMBL/GenBank/DDBJ whole genome shotgun (WGS) entry which is preliminary data.</text>
</comment>
<feature type="transmembrane region" description="Helical" evidence="1">
    <location>
        <begin position="15"/>
        <end position="36"/>
    </location>
</feature>
<reference evidence="3" key="1">
    <citation type="journal article" date="2014" name="Front. Microbiol.">
        <title>High frequency of phylogenetically diverse reductive dehalogenase-homologous genes in deep subseafloor sedimentary metagenomes.</title>
        <authorList>
            <person name="Kawai M."/>
            <person name="Futagami T."/>
            <person name="Toyoda A."/>
            <person name="Takaki Y."/>
            <person name="Nishi S."/>
            <person name="Hori S."/>
            <person name="Arai W."/>
            <person name="Tsubouchi T."/>
            <person name="Morono Y."/>
            <person name="Uchiyama I."/>
            <person name="Ito T."/>
            <person name="Fujiyama A."/>
            <person name="Inagaki F."/>
            <person name="Takami H."/>
        </authorList>
    </citation>
    <scope>NUCLEOTIDE SEQUENCE</scope>
    <source>
        <strain evidence="3">Expedition CK06-06</strain>
    </source>
</reference>
<evidence type="ECO:0000256" key="1">
    <source>
        <dbReference type="SAM" id="Phobius"/>
    </source>
</evidence>
<feature type="domain" description="DUF5698" evidence="2">
    <location>
        <begin position="3"/>
        <end position="39"/>
    </location>
</feature>
<sequence>MGTFRVQMIVRRKKLISGLLGFFEVLIFILIVSKVIQDIG</sequence>
<accession>X1UB85</accession>
<evidence type="ECO:0000259" key="2">
    <source>
        <dbReference type="Pfam" id="PF18955"/>
    </source>
</evidence>
<gene>
    <name evidence="3" type="ORF">S12H4_38086</name>
</gene>
<organism evidence="3">
    <name type="scientific">marine sediment metagenome</name>
    <dbReference type="NCBI Taxonomy" id="412755"/>
    <lineage>
        <taxon>unclassified sequences</taxon>
        <taxon>metagenomes</taxon>
        <taxon>ecological metagenomes</taxon>
    </lineage>
</organism>
<keyword evidence="1" id="KW-1133">Transmembrane helix</keyword>
<keyword evidence="1" id="KW-0472">Membrane</keyword>
<proteinExistence type="predicted"/>
<name>X1UB85_9ZZZZ</name>
<protein>
    <recommendedName>
        <fullName evidence="2">DUF5698 domain-containing protein</fullName>
    </recommendedName>
</protein>
<keyword evidence="1" id="KW-0812">Transmembrane</keyword>
<feature type="non-terminal residue" evidence="3">
    <location>
        <position position="40"/>
    </location>
</feature>
<dbReference type="AlphaFoldDB" id="X1UB85"/>